<dbReference type="Pfam" id="PF11396">
    <property type="entry name" value="PepSY_like"/>
    <property type="match status" value="3"/>
</dbReference>
<dbReference type="SUPFAM" id="SSF160574">
    <property type="entry name" value="BT0923-like"/>
    <property type="match status" value="3"/>
</dbReference>
<evidence type="ECO:0000313" key="4">
    <source>
        <dbReference type="Proteomes" id="UP000243136"/>
    </source>
</evidence>
<feature type="signal peptide" evidence="1">
    <location>
        <begin position="1"/>
        <end position="19"/>
    </location>
</feature>
<organism evidence="3 4">
    <name type="scientific">Capnocytophaga canimorsus</name>
    <dbReference type="NCBI Taxonomy" id="28188"/>
    <lineage>
        <taxon>Bacteria</taxon>
        <taxon>Pseudomonadati</taxon>
        <taxon>Bacteroidota</taxon>
        <taxon>Flavobacteriia</taxon>
        <taxon>Flavobacteriales</taxon>
        <taxon>Flavobacteriaceae</taxon>
        <taxon>Capnocytophaga</taxon>
    </lineage>
</organism>
<evidence type="ECO:0000259" key="2">
    <source>
        <dbReference type="Pfam" id="PF11396"/>
    </source>
</evidence>
<feature type="domain" description="Putative beta-lactamase-inhibitor-like PepSY-like" evidence="2">
    <location>
        <begin position="61"/>
        <end position="141"/>
    </location>
</feature>
<dbReference type="EMBL" id="CP022388">
    <property type="protein sequence ID" value="ATA91412.1"/>
    <property type="molecule type" value="Genomic_DNA"/>
</dbReference>
<evidence type="ECO:0000313" key="3">
    <source>
        <dbReference type="EMBL" id="ATA91412.1"/>
    </source>
</evidence>
<keyword evidence="1" id="KW-0732">Signal</keyword>
<dbReference type="RefSeq" id="WP_095916924.1">
    <property type="nucleotide sequence ID" value="NZ_CP022388.1"/>
</dbReference>
<protein>
    <recommendedName>
        <fullName evidence="2">Putative beta-lactamase-inhibitor-like PepSY-like domain-containing protein</fullName>
    </recommendedName>
</protein>
<gene>
    <name evidence="3" type="ORF">CGC56_04075</name>
</gene>
<name>A0A250G1Z9_9FLAO</name>
<dbReference type="Proteomes" id="UP000243136">
    <property type="component" value="Chromosome"/>
</dbReference>
<dbReference type="InterPro" id="IPR021533">
    <property type="entry name" value="PepSY-like"/>
</dbReference>
<feature type="domain" description="Putative beta-lactamase-inhibitor-like PepSY-like" evidence="2">
    <location>
        <begin position="294"/>
        <end position="376"/>
    </location>
</feature>
<dbReference type="AlphaFoldDB" id="A0A250G1Z9"/>
<accession>A0A250G1Z9</accession>
<feature type="chain" id="PRO_5013190961" description="Putative beta-lactamase-inhibitor-like PepSY-like domain-containing protein" evidence="1">
    <location>
        <begin position="20"/>
        <end position="380"/>
    </location>
</feature>
<sequence>MKKMFFNLFVVALASSLMAFSCDKDDDVIPFGNLPVEAKNFINQFFPNVKVTKTELKNNGFEVDLANGVEIDFDQAGNWVNVDARDRQALPNTDFIPQFIVNDVKVNYPNNPINGIEKKGTFYEVELVGIEKDLIFSEQGQGNPNLGSTLPQSVKEFTNQYFTNIQIVKSEIKTNTIEVDLANGVEIDFDKQGNWIDVDARDGQALPNTNFIPQSIIDYVKTKHPNHPINGIEKKANGYEVELVGIKEELVFNTNGGFVNLIQGEAFPESVTAFVSEFFPNVQKVKSEIKTNGFEIDLANGVEIDFDKQGNWINVDARDGQALPNTAFLLASIVDYVQKNYPNNPINGVEKKLTNYEVELVGFPKDLYFNANGAFIGLEK</sequence>
<dbReference type="PROSITE" id="PS51257">
    <property type="entry name" value="PROKAR_LIPOPROTEIN"/>
    <property type="match status" value="1"/>
</dbReference>
<evidence type="ECO:0000256" key="1">
    <source>
        <dbReference type="SAM" id="SignalP"/>
    </source>
</evidence>
<proteinExistence type="predicted"/>
<reference evidence="4" key="1">
    <citation type="submission" date="2017-06" db="EMBL/GenBank/DDBJ databases">
        <title>Capnocytophaga spp. assemblies.</title>
        <authorList>
            <person name="Gulvik C.A."/>
        </authorList>
    </citation>
    <scope>NUCLEOTIDE SEQUENCE [LARGE SCALE GENOMIC DNA]</scope>
    <source>
        <strain evidence="4">H5594</strain>
    </source>
</reference>
<feature type="domain" description="Putative beta-lactamase-inhibitor-like PepSY-like" evidence="2">
    <location>
        <begin position="177"/>
        <end position="259"/>
    </location>
</feature>
<dbReference type="Gene3D" id="3.40.1420.30">
    <property type="match status" value="3"/>
</dbReference>